<name>A0ABN9DAR2_9NEOB</name>
<keyword evidence="4" id="KW-0949">S-adenosyl-L-methionine</keyword>
<dbReference type="Pfam" id="PF01234">
    <property type="entry name" value="NNMT_PNMT_TEMT"/>
    <property type="match status" value="1"/>
</dbReference>
<evidence type="ECO:0000256" key="1">
    <source>
        <dbReference type="ARBA" id="ARBA00007996"/>
    </source>
</evidence>
<dbReference type="InterPro" id="IPR000940">
    <property type="entry name" value="NNMT_TEMT_trans"/>
</dbReference>
<evidence type="ECO:0000256" key="3">
    <source>
        <dbReference type="ARBA" id="ARBA00022679"/>
    </source>
</evidence>
<organism evidence="5 6">
    <name type="scientific">Staurois parvus</name>
    <dbReference type="NCBI Taxonomy" id="386267"/>
    <lineage>
        <taxon>Eukaryota</taxon>
        <taxon>Metazoa</taxon>
        <taxon>Chordata</taxon>
        <taxon>Craniata</taxon>
        <taxon>Vertebrata</taxon>
        <taxon>Euteleostomi</taxon>
        <taxon>Amphibia</taxon>
        <taxon>Batrachia</taxon>
        <taxon>Anura</taxon>
        <taxon>Neobatrachia</taxon>
        <taxon>Ranoidea</taxon>
        <taxon>Ranidae</taxon>
        <taxon>Staurois</taxon>
    </lineage>
</organism>
<evidence type="ECO:0000256" key="4">
    <source>
        <dbReference type="ARBA" id="ARBA00022691"/>
    </source>
</evidence>
<dbReference type="Gene3D" id="3.40.50.150">
    <property type="entry name" value="Vaccinia Virus protein VP39"/>
    <property type="match status" value="1"/>
</dbReference>
<dbReference type="PANTHER" id="PTHR10867:SF32">
    <property type="entry name" value="NICOTINAMIDE N-METHYLTRANSFERASE"/>
    <property type="match status" value="1"/>
</dbReference>
<keyword evidence="2" id="KW-0489">Methyltransferase</keyword>
<gene>
    <name evidence="5" type="ORF">SPARVUS_LOCUS6651695</name>
</gene>
<dbReference type="Proteomes" id="UP001162483">
    <property type="component" value="Unassembled WGS sequence"/>
</dbReference>
<keyword evidence="6" id="KW-1185">Reference proteome</keyword>
<evidence type="ECO:0000313" key="6">
    <source>
        <dbReference type="Proteomes" id="UP001162483"/>
    </source>
</evidence>
<dbReference type="EMBL" id="CATNWA010014149">
    <property type="protein sequence ID" value="CAI9568142.1"/>
    <property type="molecule type" value="Genomic_DNA"/>
</dbReference>
<dbReference type="PANTHER" id="PTHR10867">
    <property type="entry name" value="NNMT/PNMT/TEMT FAMILY MEMBER"/>
    <property type="match status" value="1"/>
</dbReference>
<keyword evidence="3" id="KW-0808">Transferase</keyword>
<sequence length="81" mass="9094">MIKVGGHLIIGSILGSTIFRCGNKQFSLINLTEAFLKKVITDTGFVIEDLEVLHREFDKPMFDICNHTSGIFILARKVRDA</sequence>
<dbReference type="PROSITE" id="PS51681">
    <property type="entry name" value="SAM_MT_NNMT_PNMT_TEMT"/>
    <property type="match status" value="1"/>
</dbReference>
<comment type="similarity">
    <text evidence="1">Belongs to the class I-like SAM-binding methyltransferase superfamily. NNMT/PNMT/TEMT family.</text>
</comment>
<comment type="caution">
    <text evidence="5">The sequence shown here is derived from an EMBL/GenBank/DDBJ whole genome shotgun (WGS) entry which is preliminary data.</text>
</comment>
<reference evidence="5" key="1">
    <citation type="submission" date="2023-05" db="EMBL/GenBank/DDBJ databases">
        <authorList>
            <person name="Stuckert A."/>
        </authorList>
    </citation>
    <scope>NUCLEOTIDE SEQUENCE</scope>
</reference>
<protein>
    <submittedName>
        <fullName evidence="5">Uncharacterized protein</fullName>
    </submittedName>
</protein>
<proteinExistence type="inferred from homology"/>
<dbReference type="InterPro" id="IPR029063">
    <property type="entry name" value="SAM-dependent_MTases_sf"/>
</dbReference>
<evidence type="ECO:0000256" key="2">
    <source>
        <dbReference type="ARBA" id="ARBA00022603"/>
    </source>
</evidence>
<accession>A0ABN9DAR2</accession>
<evidence type="ECO:0000313" key="5">
    <source>
        <dbReference type="EMBL" id="CAI9568142.1"/>
    </source>
</evidence>